<sequence>MNNFKALITLGLIYLSLFNFYWIVSNQTELRNNVQIVQEGKLITDLQEFHWEELLNNQNGSNLELALSQLIHILLPHLIQEPLQPINTSCFPPSPTNQTCPPRFLVGSSVPKIGVLIQLGFDVDSLEIHLNELYDIVDKFFILESTRTHFHTIRKPLIWERIRLQPRFEKFSDKIIPFTLDDAESAHLSSKEEFALETLQETLRWEKFLRWNNSTRFFNEDDFLGFGDVDEVPSRTAIQLLKHCNPTLDPVDIGIWFPFGNIENSYLSDFPVRGYPYTLGDPTYWRLKTALDFYKSGKIPTRMRGLSPSILLGGMHLTHYGYLPYQIVRRFTVSENRWDYVGNITAKILEFLRPSGGGDPDLIGLEKAFAAPPAELGSRLRNLTELLISNEPGMRQIAVLPWFYNCNRDRYPSWEGRHDTRLDI</sequence>
<protein>
    <recommendedName>
        <fullName evidence="4">Beta-1,4-mannosyl-glycoprotein 4-beta-N-acetylglucosaminyltransferase</fullName>
    </recommendedName>
</protein>
<feature type="transmembrane region" description="Helical" evidence="1">
    <location>
        <begin position="7"/>
        <end position="24"/>
    </location>
</feature>
<evidence type="ECO:0008006" key="4">
    <source>
        <dbReference type="Google" id="ProtNLM"/>
    </source>
</evidence>
<organism evidence="2 3">
    <name type="scientific">Folsomia candida</name>
    <name type="common">Springtail</name>
    <dbReference type="NCBI Taxonomy" id="158441"/>
    <lineage>
        <taxon>Eukaryota</taxon>
        <taxon>Metazoa</taxon>
        <taxon>Ecdysozoa</taxon>
        <taxon>Arthropoda</taxon>
        <taxon>Hexapoda</taxon>
        <taxon>Collembola</taxon>
        <taxon>Entomobryomorpha</taxon>
        <taxon>Isotomoidea</taxon>
        <taxon>Isotomidae</taxon>
        <taxon>Proisotominae</taxon>
        <taxon>Folsomia</taxon>
    </lineage>
</organism>
<dbReference type="OrthoDB" id="6474464at2759"/>
<dbReference type="Pfam" id="PF04724">
    <property type="entry name" value="Glyco_transf_17"/>
    <property type="match status" value="1"/>
</dbReference>
<dbReference type="InterPro" id="IPR006813">
    <property type="entry name" value="Glyco_trans_17"/>
</dbReference>
<gene>
    <name evidence="2" type="ORF">Fcan01_20867</name>
</gene>
<accession>A0A226DJY2</accession>
<keyword evidence="1" id="KW-0472">Membrane</keyword>
<dbReference type="AlphaFoldDB" id="A0A226DJY2"/>
<dbReference type="PANTHER" id="PTHR12224">
    <property type="entry name" value="BETA-1,4-MANNOSYL-GLYCOPROTEIN BETA-1,4-N-ACETYLGLUCOSAMINYL-TRANSFERASE"/>
    <property type="match status" value="1"/>
</dbReference>
<keyword evidence="1" id="KW-0812">Transmembrane</keyword>
<keyword evidence="3" id="KW-1185">Reference proteome</keyword>
<evidence type="ECO:0000313" key="2">
    <source>
        <dbReference type="EMBL" id="OXA44486.1"/>
    </source>
</evidence>
<evidence type="ECO:0000313" key="3">
    <source>
        <dbReference type="Proteomes" id="UP000198287"/>
    </source>
</evidence>
<dbReference type="Proteomes" id="UP000198287">
    <property type="component" value="Unassembled WGS sequence"/>
</dbReference>
<name>A0A226DJY2_FOLCA</name>
<dbReference type="PANTHER" id="PTHR12224:SF0">
    <property type="entry name" value="BETA-1,4-MANNOSYL-GLYCOPROTEIN 4-BETA-N-ACETYLGLUCOSAMINYLTRANSFERASE"/>
    <property type="match status" value="1"/>
</dbReference>
<reference evidence="2 3" key="1">
    <citation type="submission" date="2015-12" db="EMBL/GenBank/DDBJ databases">
        <title>The genome of Folsomia candida.</title>
        <authorList>
            <person name="Faddeeva A."/>
            <person name="Derks M.F."/>
            <person name="Anvar Y."/>
            <person name="Smit S."/>
            <person name="Van Straalen N."/>
            <person name="Roelofs D."/>
        </authorList>
    </citation>
    <scope>NUCLEOTIDE SEQUENCE [LARGE SCALE GENOMIC DNA]</scope>
    <source>
        <strain evidence="2 3">VU population</strain>
        <tissue evidence="2">Whole body</tissue>
    </source>
</reference>
<proteinExistence type="predicted"/>
<dbReference type="EMBL" id="LNIX01000019">
    <property type="protein sequence ID" value="OXA44486.1"/>
    <property type="molecule type" value="Genomic_DNA"/>
</dbReference>
<dbReference type="GO" id="GO:0016020">
    <property type="term" value="C:membrane"/>
    <property type="evidence" value="ECO:0007669"/>
    <property type="project" value="InterPro"/>
</dbReference>
<dbReference type="GO" id="GO:0003830">
    <property type="term" value="F:beta-1,4-mannosylglycoprotein 4-beta-N-acetylglucosaminyltransferase activity"/>
    <property type="evidence" value="ECO:0007669"/>
    <property type="project" value="InterPro"/>
</dbReference>
<evidence type="ECO:0000256" key="1">
    <source>
        <dbReference type="SAM" id="Phobius"/>
    </source>
</evidence>
<comment type="caution">
    <text evidence="2">The sequence shown here is derived from an EMBL/GenBank/DDBJ whole genome shotgun (WGS) entry which is preliminary data.</text>
</comment>
<keyword evidence="1" id="KW-1133">Transmembrane helix</keyword>
<dbReference type="GO" id="GO:0006044">
    <property type="term" value="P:N-acetylglucosamine metabolic process"/>
    <property type="evidence" value="ECO:0007669"/>
    <property type="project" value="TreeGrafter"/>
</dbReference>